<evidence type="ECO:0000313" key="2">
    <source>
        <dbReference type="EMBL" id="KAF1982338.1"/>
    </source>
</evidence>
<name>A0A6G1GNM3_9PEZI</name>
<feature type="compositionally biased region" description="Low complexity" evidence="1">
    <location>
        <begin position="127"/>
        <end position="139"/>
    </location>
</feature>
<proteinExistence type="predicted"/>
<dbReference type="AlphaFoldDB" id="A0A6G1GNM3"/>
<evidence type="ECO:0000313" key="3">
    <source>
        <dbReference type="Proteomes" id="UP000800041"/>
    </source>
</evidence>
<feature type="region of interest" description="Disordered" evidence="1">
    <location>
        <begin position="275"/>
        <end position="336"/>
    </location>
</feature>
<reference evidence="2" key="1">
    <citation type="journal article" date="2020" name="Stud. Mycol.">
        <title>101 Dothideomycetes genomes: a test case for predicting lifestyles and emergence of pathogens.</title>
        <authorList>
            <person name="Haridas S."/>
            <person name="Albert R."/>
            <person name="Binder M."/>
            <person name="Bloem J."/>
            <person name="Labutti K."/>
            <person name="Salamov A."/>
            <person name="Andreopoulos B."/>
            <person name="Baker S."/>
            <person name="Barry K."/>
            <person name="Bills G."/>
            <person name="Bluhm B."/>
            <person name="Cannon C."/>
            <person name="Castanera R."/>
            <person name="Culley D."/>
            <person name="Daum C."/>
            <person name="Ezra D."/>
            <person name="Gonzalez J."/>
            <person name="Henrissat B."/>
            <person name="Kuo A."/>
            <person name="Liang C."/>
            <person name="Lipzen A."/>
            <person name="Lutzoni F."/>
            <person name="Magnuson J."/>
            <person name="Mondo S."/>
            <person name="Nolan M."/>
            <person name="Ohm R."/>
            <person name="Pangilinan J."/>
            <person name="Park H.-J."/>
            <person name="Ramirez L."/>
            <person name="Alfaro M."/>
            <person name="Sun H."/>
            <person name="Tritt A."/>
            <person name="Yoshinaga Y."/>
            <person name="Zwiers L.-H."/>
            <person name="Turgeon B."/>
            <person name="Goodwin S."/>
            <person name="Spatafora J."/>
            <person name="Crous P."/>
            <person name="Grigoriev I."/>
        </authorList>
    </citation>
    <scope>NUCLEOTIDE SEQUENCE</scope>
    <source>
        <strain evidence="2">CBS 113979</strain>
    </source>
</reference>
<accession>A0A6G1GNM3</accession>
<feature type="compositionally biased region" description="Basic and acidic residues" evidence="1">
    <location>
        <begin position="77"/>
        <end position="86"/>
    </location>
</feature>
<keyword evidence="3" id="KW-1185">Reference proteome</keyword>
<dbReference type="EMBL" id="ML977185">
    <property type="protein sequence ID" value="KAF1982338.1"/>
    <property type="molecule type" value="Genomic_DNA"/>
</dbReference>
<sequence>MPHADKDVAIPSTEAFSPPRKPYARKFIRFSSPQPKTKPKPEKSDPPDFSQNRTSTSSKGTLVNDPSSPIEPQSPRSAKEGKRDSYVEPFLSFDGASDSKERPVMDSESVTRTAEKEKQRQIQPLGTTTNISSTSPSTPKAQDPEKQISLHPINTPSPNPNPISTITPPSHHPTAPTPKLRPLLWLLCHACGHGFCLPLPTHPLTADKWRRIRCPNDPACGHSMCGRCAAYDVFEDMLRAKKWAGRVCPGEGAGGDGSGGGMGRSGMMGAGGGMVGRWKGGKSGNGEEGLGREMKEMEGGKNERMRMGKISEKSEGVSGAEGSGNAQGRTEKAKEQ</sequence>
<organism evidence="2 3">
    <name type="scientific">Aulographum hederae CBS 113979</name>
    <dbReference type="NCBI Taxonomy" id="1176131"/>
    <lineage>
        <taxon>Eukaryota</taxon>
        <taxon>Fungi</taxon>
        <taxon>Dikarya</taxon>
        <taxon>Ascomycota</taxon>
        <taxon>Pezizomycotina</taxon>
        <taxon>Dothideomycetes</taxon>
        <taxon>Pleosporomycetidae</taxon>
        <taxon>Aulographales</taxon>
        <taxon>Aulographaceae</taxon>
    </lineage>
</organism>
<gene>
    <name evidence="2" type="ORF">K402DRAFT_197134</name>
</gene>
<dbReference type="Proteomes" id="UP000800041">
    <property type="component" value="Unassembled WGS sequence"/>
</dbReference>
<protein>
    <submittedName>
        <fullName evidence="2">Uncharacterized protein</fullName>
    </submittedName>
</protein>
<feature type="region of interest" description="Disordered" evidence="1">
    <location>
        <begin position="1"/>
        <end position="163"/>
    </location>
</feature>
<evidence type="ECO:0000256" key="1">
    <source>
        <dbReference type="SAM" id="MobiDB-lite"/>
    </source>
</evidence>
<feature type="compositionally biased region" description="Basic and acidic residues" evidence="1">
    <location>
        <begin position="289"/>
        <end position="315"/>
    </location>
</feature>
<feature type="compositionally biased region" description="Polar residues" evidence="1">
    <location>
        <begin position="49"/>
        <end position="76"/>
    </location>
</feature>